<reference evidence="4" key="1">
    <citation type="submission" date="2023-07" db="EMBL/GenBank/DDBJ databases">
        <authorList>
            <consortium name="AG Swart"/>
            <person name="Singh M."/>
            <person name="Singh A."/>
            <person name="Seah K."/>
            <person name="Emmerich C."/>
        </authorList>
    </citation>
    <scope>NUCLEOTIDE SEQUENCE</scope>
    <source>
        <strain evidence="4">DP1</strain>
    </source>
</reference>
<feature type="compositionally biased region" description="Polar residues" evidence="1">
    <location>
        <begin position="772"/>
        <end position="787"/>
    </location>
</feature>
<feature type="transmembrane region" description="Helical" evidence="2">
    <location>
        <begin position="613"/>
        <end position="636"/>
    </location>
</feature>
<gene>
    <name evidence="4" type="ORF">ECRASSUSDP1_LOCUS26622</name>
</gene>
<dbReference type="PANTHER" id="PTHR13018">
    <property type="entry name" value="PROBABLE MEMBRANE PROTEIN DUF221-RELATED"/>
    <property type="match status" value="1"/>
</dbReference>
<organism evidence="4 5">
    <name type="scientific">Euplotes crassus</name>
    <dbReference type="NCBI Taxonomy" id="5936"/>
    <lineage>
        <taxon>Eukaryota</taxon>
        <taxon>Sar</taxon>
        <taxon>Alveolata</taxon>
        <taxon>Ciliophora</taxon>
        <taxon>Intramacronucleata</taxon>
        <taxon>Spirotrichea</taxon>
        <taxon>Hypotrichia</taxon>
        <taxon>Euplotida</taxon>
        <taxon>Euplotidae</taxon>
        <taxon>Moneuplotes</taxon>
    </lineage>
</organism>
<protein>
    <recommendedName>
        <fullName evidence="3">CSC1/OSCA1-like 7TM region domain-containing protein</fullName>
    </recommendedName>
</protein>
<keyword evidence="2" id="KW-0812">Transmembrane</keyword>
<keyword evidence="5" id="KW-1185">Reference proteome</keyword>
<keyword evidence="2" id="KW-1133">Transmembrane helix</keyword>
<feature type="transmembrane region" description="Helical" evidence="2">
    <location>
        <begin position="156"/>
        <end position="179"/>
    </location>
</feature>
<evidence type="ECO:0000313" key="4">
    <source>
        <dbReference type="EMBL" id="CAI2385080.1"/>
    </source>
</evidence>
<proteinExistence type="predicted"/>
<comment type="caution">
    <text evidence="4">The sequence shown here is derived from an EMBL/GenBank/DDBJ whole genome shotgun (WGS) entry which is preliminary data.</text>
</comment>
<feature type="compositionally biased region" description="Basic and acidic residues" evidence="1">
    <location>
        <begin position="788"/>
        <end position="805"/>
    </location>
</feature>
<feature type="transmembrane region" description="Helical" evidence="2">
    <location>
        <begin position="534"/>
        <end position="552"/>
    </location>
</feature>
<feature type="transmembrane region" description="Helical" evidence="2">
    <location>
        <begin position="439"/>
        <end position="464"/>
    </location>
</feature>
<feature type="transmembrane region" description="Helical" evidence="2">
    <location>
        <begin position="648"/>
        <end position="671"/>
    </location>
</feature>
<dbReference type="EMBL" id="CAMPGE010027452">
    <property type="protein sequence ID" value="CAI2385080.1"/>
    <property type="molecule type" value="Genomic_DNA"/>
</dbReference>
<name>A0AAD1Y5A9_EUPCR</name>
<dbReference type="InterPro" id="IPR045122">
    <property type="entry name" value="Csc1-like"/>
</dbReference>
<feature type="domain" description="CSC1/OSCA1-like 7TM region" evidence="3">
    <location>
        <begin position="398"/>
        <end position="670"/>
    </location>
</feature>
<dbReference type="PANTHER" id="PTHR13018:SF5">
    <property type="entry name" value="RE44586P"/>
    <property type="match status" value="1"/>
</dbReference>
<feature type="transmembrane region" description="Helical" evidence="2">
    <location>
        <begin position="14"/>
        <end position="32"/>
    </location>
</feature>
<evidence type="ECO:0000256" key="2">
    <source>
        <dbReference type="SAM" id="Phobius"/>
    </source>
</evidence>
<feature type="region of interest" description="Disordered" evidence="1">
    <location>
        <begin position="772"/>
        <end position="813"/>
    </location>
</feature>
<dbReference type="Pfam" id="PF02714">
    <property type="entry name" value="RSN1_7TM"/>
    <property type="match status" value="1"/>
</dbReference>
<feature type="transmembrane region" description="Helical" evidence="2">
    <location>
        <begin position="400"/>
        <end position="419"/>
    </location>
</feature>
<dbReference type="GO" id="GO:0005886">
    <property type="term" value="C:plasma membrane"/>
    <property type="evidence" value="ECO:0007669"/>
    <property type="project" value="TreeGrafter"/>
</dbReference>
<feature type="transmembrane region" description="Helical" evidence="2">
    <location>
        <begin position="677"/>
        <end position="697"/>
    </location>
</feature>
<evidence type="ECO:0000259" key="3">
    <source>
        <dbReference type="Pfam" id="PF02714"/>
    </source>
</evidence>
<keyword evidence="2" id="KW-0472">Membrane</keyword>
<evidence type="ECO:0000256" key="1">
    <source>
        <dbReference type="SAM" id="MobiDB-lite"/>
    </source>
</evidence>
<accession>A0AAD1Y5A9</accession>
<evidence type="ECO:0000313" key="5">
    <source>
        <dbReference type="Proteomes" id="UP001295684"/>
    </source>
</evidence>
<dbReference type="GO" id="GO:0005227">
    <property type="term" value="F:calcium-activated cation channel activity"/>
    <property type="evidence" value="ECO:0007669"/>
    <property type="project" value="InterPro"/>
</dbReference>
<sequence length="813" mass="96833">MAFMNDGPADLHKLFFFILFHFCVIILTVFLWRCIWLKRIGIELPSERREIIENSFNDDSCHTTKSFRVFWKVFKEKYMSLNENYWVKNCGVDAFLYLLLQRKVASLLFWIGSISFILSLFFNLASDETLDIQDHKWRNDWSIKVLYGNKDFIKGVWSWVQVILCCLITLWTLNTVYELKTQARRVYKRYVKHDYEWLKSRTIHVKGILKNDITGAMLENMLNDHLQDTEIPDYQKLTRLEQKRKELEDLSQLLGVKEPTFMRLCVRKKYRTEEYYKYELEEIEDQIRDELKKPIKSSGHAYIVFDSYYSMARCLQKYRETPCQTCKIMWSSCFDTITMRDRFDNDPRDAFIEFNDDEESPFSEYHKRGQTLLMSSAKDPVDIIWSNMGSSRGLTFFRRYLWNIIGFLLIMFVSTPVVVFKTFQTLSDRHLDLQFMQKIPYIDLVSSIWPPLIILCINMMLILLIDHSAVSEKRSAHSTFQSSIFNKALVYLHLNMVFVPFLSLQGQPIFRILEYHQVKTEYIREFTMINSSSFFVNLIIQYGVFTALFYFLRCGELMMNYISPWLVDYRRKYMNDSQQWRRKPDDIFQYGYFYSQMMTIFTISILYSSTAPMVIFSGCIFFFLRNITDSYTLLTVHRKEIESKLSIFHKILLCILMSLLAYQMFIFGYFYLNDAVYQTWFIGLILVMTILVIAINIEQMFDPMTLVKLDIEEEECDKFHSKVTKEDFNSEDFEKWKDSYTHPLLSNSAGSSASVFSTEIKKIIEDENKTYQYEDQSNDLQQSNKPVSSRDFERNITKEESKEGPRNSNLLNF</sequence>
<dbReference type="Proteomes" id="UP001295684">
    <property type="component" value="Unassembled WGS sequence"/>
</dbReference>
<dbReference type="AlphaFoldDB" id="A0AAD1Y5A9"/>
<feature type="transmembrane region" description="Helical" evidence="2">
    <location>
        <begin position="107"/>
        <end position="125"/>
    </location>
</feature>
<dbReference type="InterPro" id="IPR003864">
    <property type="entry name" value="CSC1/OSCA1-like_7TM"/>
</dbReference>